<comment type="caution">
    <text evidence="1">The sequence shown here is derived from an EMBL/GenBank/DDBJ whole genome shotgun (WGS) entry which is preliminary data.</text>
</comment>
<name>A0ACD3SSB4_9BURK</name>
<protein>
    <submittedName>
        <fullName evidence="1">Uncharacterized protein</fullName>
    </submittedName>
</protein>
<keyword evidence="2" id="KW-1185">Reference proteome</keyword>
<evidence type="ECO:0000313" key="1">
    <source>
        <dbReference type="EMBL" id="TMS59079.1"/>
    </source>
</evidence>
<dbReference type="EMBL" id="AKCV02000013">
    <property type="protein sequence ID" value="TMS59079.1"/>
    <property type="molecule type" value="Genomic_DNA"/>
</dbReference>
<sequence>MFSSPMMGFRRSCVVAGASVLLASCGGGDGGSAATPVGTKHTVGGTVSGLAGSVILQNNAGDELKLTADGRFTFASALSEGAAYEVSVRTQPLWQFCTVTKGSGKASADVADVAVACSAAQAEVSLFAGSGAAGSATGIGSAASFSLPYGIIFDKNGNLFVSDVQTGILRKITPAGETTNIAGGGISSGPVDGNGAAAYFDGLGGIALDAAGNIYATELSGNRIRKITPGGLVTTFAGSGTTGSADGPGNTASFNSPGGVALDGDGNVYVADTGNNLLRRITRAGVVSTLAGQAGVTGAQNGIGSAARFKQPYGVVVDADGTVYVADTFNNLIRKVVPVQAP</sequence>
<accession>A0ACD3SSB4</accession>
<gene>
    <name evidence="1" type="ORF">MW7_004200</name>
</gene>
<reference evidence="1" key="1">
    <citation type="submission" date="2019-05" db="EMBL/GenBank/DDBJ databases">
        <title>Revised genome assembly of Burkholderiaceae (previously Ralstonia) sp. PBA.</title>
        <authorList>
            <person name="Gan H.M."/>
        </authorList>
    </citation>
    <scope>NUCLEOTIDE SEQUENCE</scope>
    <source>
        <strain evidence="1">PBA</strain>
    </source>
</reference>
<evidence type="ECO:0000313" key="2">
    <source>
        <dbReference type="Proteomes" id="UP000004277"/>
    </source>
</evidence>
<organism evidence="1 2">
    <name type="scientific">Imbroritus primus</name>
    <dbReference type="NCBI Taxonomy" id="3058603"/>
    <lineage>
        <taxon>Bacteria</taxon>
        <taxon>Pseudomonadati</taxon>
        <taxon>Pseudomonadota</taxon>
        <taxon>Betaproteobacteria</taxon>
        <taxon>Burkholderiales</taxon>
        <taxon>Burkholderiaceae</taxon>
        <taxon>Imbroritus</taxon>
    </lineage>
</organism>
<proteinExistence type="predicted"/>
<dbReference type="Proteomes" id="UP000004277">
    <property type="component" value="Unassembled WGS sequence"/>
</dbReference>